<feature type="compositionally biased region" description="Polar residues" evidence="1">
    <location>
        <begin position="257"/>
        <end position="266"/>
    </location>
</feature>
<name>A0A5A7P7Z2_STRAF</name>
<feature type="region of interest" description="Disordered" evidence="1">
    <location>
        <begin position="234"/>
        <end position="304"/>
    </location>
</feature>
<feature type="compositionally biased region" description="Low complexity" evidence="1">
    <location>
        <begin position="267"/>
        <end position="284"/>
    </location>
</feature>
<dbReference type="AlphaFoldDB" id="A0A5A7P7Z2"/>
<gene>
    <name evidence="2" type="ORF">STAS_04770</name>
</gene>
<keyword evidence="3" id="KW-1185">Reference proteome</keyword>
<reference evidence="3" key="1">
    <citation type="journal article" date="2019" name="Curr. Biol.">
        <title>Genome Sequence of Striga asiatica Provides Insight into the Evolution of Plant Parasitism.</title>
        <authorList>
            <person name="Yoshida S."/>
            <person name="Kim S."/>
            <person name="Wafula E.K."/>
            <person name="Tanskanen J."/>
            <person name="Kim Y.M."/>
            <person name="Honaas L."/>
            <person name="Yang Z."/>
            <person name="Spallek T."/>
            <person name="Conn C.E."/>
            <person name="Ichihashi Y."/>
            <person name="Cheong K."/>
            <person name="Cui S."/>
            <person name="Der J.P."/>
            <person name="Gundlach H."/>
            <person name="Jiao Y."/>
            <person name="Hori C."/>
            <person name="Ishida J.K."/>
            <person name="Kasahara H."/>
            <person name="Kiba T."/>
            <person name="Kim M.S."/>
            <person name="Koo N."/>
            <person name="Laohavisit A."/>
            <person name="Lee Y.H."/>
            <person name="Lumba S."/>
            <person name="McCourt P."/>
            <person name="Mortimer J.C."/>
            <person name="Mutuku J.M."/>
            <person name="Nomura T."/>
            <person name="Sasaki-Sekimoto Y."/>
            <person name="Seto Y."/>
            <person name="Wang Y."/>
            <person name="Wakatake T."/>
            <person name="Sakakibara H."/>
            <person name="Demura T."/>
            <person name="Yamaguchi S."/>
            <person name="Yoneyama K."/>
            <person name="Manabe R.I."/>
            <person name="Nelson D.C."/>
            <person name="Schulman A.H."/>
            <person name="Timko M.P."/>
            <person name="dePamphilis C.W."/>
            <person name="Choi D."/>
            <person name="Shirasu K."/>
        </authorList>
    </citation>
    <scope>NUCLEOTIDE SEQUENCE [LARGE SCALE GENOMIC DNA]</scope>
    <source>
        <strain evidence="3">cv. UVA1</strain>
    </source>
</reference>
<sequence length="448" mass="51760">MASLPGKFLCLSGARDLFVVCVYVYQEQTHYYSERQFHSRNLECNKARMTPLAIFFMIYSTSDWTSDLIHPLPAFHGLPNEDQLYFIQEFYNVLQTFPLQGLNEYQLKMRCIPETLKDRAKFIGRYYSHQKTQELRSQLVSFAQQSNEPLHEAWERFMDIQRDIGARTTNEMMKIFETMSTNSSQKSIRGKRTMMNEISQMRQLNARGVQPMQTLAVDACWACGVQGHSNMRTLGYQNRPDNDPFSSTYNPGWRNHPNFSRSNNTNQMRSSYSQQQQKQQQQRGQMGGIQTPGLGPSSSNQDDKLDKSLRFMANGEQLDLNNEASIKRLEMQLGQLTTRIGNMEAESDKGKLYSQPEQAKAITVLKSGKSKKAEKNIKESTQADSGKPTDNSMLHMSPNLYKPHVPFQTDFETKSKRMREPLLKRKAWRMHKNTSVYISSAVLRLKKM</sequence>
<dbReference type="OrthoDB" id="911638at2759"/>
<proteinExistence type="predicted"/>
<protein>
    <submittedName>
        <fullName evidence="2">Retrotransposon gag protein</fullName>
    </submittedName>
</protein>
<dbReference type="Proteomes" id="UP000325081">
    <property type="component" value="Unassembled WGS sequence"/>
</dbReference>
<organism evidence="2 3">
    <name type="scientific">Striga asiatica</name>
    <name type="common">Asiatic witchweed</name>
    <name type="synonym">Buchnera asiatica</name>
    <dbReference type="NCBI Taxonomy" id="4170"/>
    <lineage>
        <taxon>Eukaryota</taxon>
        <taxon>Viridiplantae</taxon>
        <taxon>Streptophyta</taxon>
        <taxon>Embryophyta</taxon>
        <taxon>Tracheophyta</taxon>
        <taxon>Spermatophyta</taxon>
        <taxon>Magnoliopsida</taxon>
        <taxon>eudicotyledons</taxon>
        <taxon>Gunneridae</taxon>
        <taxon>Pentapetalae</taxon>
        <taxon>asterids</taxon>
        <taxon>lamiids</taxon>
        <taxon>Lamiales</taxon>
        <taxon>Orobanchaceae</taxon>
        <taxon>Buchnereae</taxon>
        <taxon>Striga</taxon>
    </lineage>
</organism>
<evidence type="ECO:0000313" key="2">
    <source>
        <dbReference type="EMBL" id="GER28943.1"/>
    </source>
</evidence>
<evidence type="ECO:0000313" key="3">
    <source>
        <dbReference type="Proteomes" id="UP000325081"/>
    </source>
</evidence>
<accession>A0A5A7P7Z2</accession>
<feature type="region of interest" description="Disordered" evidence="1">
    <location>
        <begin position="367"/>
        <end position="401"/>
    </location>
</feature>
<comment type="caution">
    <text evidence="2">The sequence shown here is derived from an EMBL/GenBank/DDBJ whole genome shotgun (WGS) entry which is preliminary data.</text>
</comment>
<evidence type="ECO:0000256" key="1">
    <source>
        <dbReference type="SAM" id="MobiDB-lite"/>
    </source>
</evidence>
<dbReference type="EMBL" id="BKCP01003335">
    <property type="protein sequence ID" value="GER28943.1"/>
    <property type="molecule type" value="Genomic_DNA"/>
</dbReference>
<feature type="compositionally biased region" description="Polar residues" evidence="1">
    <location>
        <begin position="379"/>
        <end position="394"/>
    </location>
</feature>